<sequence>MIPETGTVFDERYKIIKLLGKGGFASTYLCDDLKTNEKVVLKFPDITQLGDPAVYERFKREISIGKIMTHPDLPVAIAYSEGNPPYLVINYVDGKSLDLIIKEKGRFEVNEAIKLISNLLEALQCCHEHGVFHRDIKPENLMLGSDGHLKIIDFGIASIKGAPRVTYRGFSGLMGTPEYMSPEQIKGERGGAKSDIYAVGCVMYHMLAGNPPFTGDNPLTTMYQHMTSDIKPLTSIRNDVKPELWAVIKRSLRRRKEERYNSAAEMISDLKNPDKVDLSWIDKNDPPLASVVSTKKTSWIAIIAAILAVIAIIIVIIIYKK</sequence>
<dbReference type="SMART" id="SM00220">
    <property type="entry name" value="S_TKc"/>
    <property type="match status" value="1"/>
</dbReference>
<evidence type="ECO:0000256" key="3">
    <source>
        <dbReference type="ARBA" id="ARBA00022741"/>
    </source>
</evidence>
<dbReference type="InterPro" id="IPR017441">
    <property type="entry name" value="Protein_kinase_ATP_BS"/>
</dbReference>
<evidence type="ECO:0000256" key="1">
    <source>
        <dbReference type="ARBA" id="ARBA00022527"/>
    </source>
</evidence>
<name>A0ABW8TEC1_9CLOT</name>
<dbReference type="PANTHER" id="PTHR24345:SF91">
    <property type="entry name" value="SERINE_THREONINE-PROTEIN KINASE PLK4"/>
    <property type="match status" value="1"/>
</dbReference>
<dbReference type="CDD" id="cd14014">
    <property type="entry name" value="STKc_PknB_like"/>
    <property type="match status" value="1"/>
</dbReference>
<protein>
    <submittedName>
        <fullName evidence="9">Serine/threonine-protein kinase</fullName>
        <ecNumber evidence="9">2.7.11.1</ecNumber>
    </submittedName>
</protein>
<evidence type="ECO:0000313" key="10">
    <source>
        <dbReference type="Proteomes" id="UP001623592"/>
    </source>
</evidence>
<evidence type="ECO:0000256" key="2">
    <source>
        <dbReference type="ARBA" id="ARBA00022679"/>
    </source>
</evidence>
<evidence type="ECO:0000256" key="4">
    <source>
        <dbReference type="ARBA" id="ARBA00022777"/>
    </source>
</evidence>
<keyword evidence="1" id="KW-0723">Serine/threonine-protein kinase</keyword>
<reference evidence="9 10" key="1">
    <citation type="submission" date="2024-11" db="EMBL/GenBank/DDBJ databases">
        <authorList>
            <person name="Heng Y.C."/>
            <person name="Lim A.C.H."/>
            <person name="Lee J.K.Y."/>
            <person name="Kittelmann S."/>
        </authorList>
    </citation>
    <scope>NUCLEOTIDE SEQUENCE [LARGE SCALE GENOMIC DNA]</scope>
    <source>
        <strain evidence="9 10">WILCCON 0114</strain>
    </source>
</reference>
<keyword evidence="7" id="KW-0472">Membrane</keyword>
<dbReference type="PANTHER" id="PTHR24345">
    <property type="entry name" value="SERINE/THREONINE-PROTEIN KINASE PLK"/>
    <property type="match status" value="1"/>
</dbReference>
<dbReference type="EC" id="2.7.11.1" evidence="9"/>
<dbReference type="GO" id="GO:0004674">
    <property type="term" value="F:protein serine/threonine kinase activity"/>
    <property type="evidence" value="ECO:0007669"/>
    <property type="project" value="UniProtKB-EC"/>
</dbReference>
<keyword evidence="4 9" id="KW-0418">Kinase</keyword>
<comment type="caution">
    <text evidence="9">The sequence shown here is derived from an EMBL/GenBank/DDBJ whole genome shotgun (WGS) entry which is preliminary data.</text>
</comment>
<evidence type="ECO:0000313" key="9">
    <source>
        <dbReference type="EMBL" id="MFL0250073.1"/>
    </source>
</evidence>
<feature type="domain" description="Protein kinase" evidence="8">
    <location>
        <begin position="13"/>
        <end position="281"/>
    </location>
</feature>
<keyword evidence="7" id="KW-0812">Transmembrane</keyword>
<evidence type="ECO:0000256" key="5">
    <source>
        <dbReference type="ARBA" id="ARBA00022840"/>
    </source>
</evidence>
<keyword evidence="5 6" id="KW-0067">ATP-binding</keyword>
<feature type="binding site" evidence="6">
    <location>
        <position position="42"/>
    </location>
    <ligand>
        <name>ATP</name>
        <dbReference type="ChEBI" id="CHEBI:30616"/>
    </ligand>
</feature>
<dbReference type="PROSITE" id="PS00107">
    <property type="entry name" value="PROTEIN_KINASE_ATP"/>
    <property type="match status" value="1"/>
</dbReference>
<evidence type="ECO:0000259" key="8">
    <source>
        <dbReference type="PROSITE" id="PS50011"/>
    </source>
</evidence>
<dbReference type="SUPFAM" id="SSF56112">
    <property type="entry name" value="Protein kinase-like (PK-like)"/>
    <property type="match status" value="1"/>
</dbReference>
<feature type="transmembrane region" description="Helical" evidence="7">
    <location>
        <begin position="299"/>
        <end position="319"/>
    </location>
</feature>
<evidence type="ECO:0000256" key="7">
    <source>
        <dbReference type="SAM" id="Phobius"/>
    </source>
</evidence>
<dbReference type="Gene3D" id="3.30.200.20">
    <property type="entry name" value="Phosphorylase Kinase, domain 1"/>
    <property type="match status" value="1"/>
</dbReference>
<keyword evidence="10" id="KW-1185">Reference proteome</keyword>
<dbReference type="InterPro" id="IPR008271">
    <property type="entry name" value="Ser/Thr_kinase_AS"/>
</dbReference>
<dbReference type="PROSITE" id="PS00108">
    <property type="entry name" value="PROTEIN_KINASE_ST"/>
    <property type="match status" value="1"/>
</dbReference>
<dbReference type="InterPro" id="IPR011009">
    <property type="entry name" value="Kinase-like_dom_sf"/>
</dbReference>
<dbReference type="PROSITE" id="PS50011">
    <property type="entry name" value="PROTEIN_KINASE_DOM"/>
    <property type="match status" value="1"/>
</dbReference>
<dbReference type="Gene3D" id="1.10.510.10">
    <property type="entry name" value="Transferase(Phosphotransferase) domain 1"/>
    <property type="match status" value="1"/>
</dbReference>
<dbReference type="Proteomes" id="UP001623592">
    <property type="component" value="Unassembled WGS sequence"/>
</dbReference>
<proteinExistence type="predicted"/>
<gene>
    <name evidence="9" type="ORF">ACJDT4_06525</name>
</gene>
<accession>A0ABW8TEC1</accession>
<evidence type="ECO:0000256" key="6">
    <source>
        <dbReference type="PROSITE-ProRule" id="PRU10141"/>
    </source>
</evidence>
<dbReference type="Pfam" id="PF00069">
    <property type="entry name" value="Pkinase"/>
    <property type="match status" value="1"/>
</dbReference>
<dbReference type="EMBL" id="JBJIAA010000004">
    <property type="protein sequence ID" value="MFL0250073.1"/>
    <property type="molecule type" value="Genomic_DNA"/>
</dbReference>
<dbReference type="InterPro" id="IPR000719">
    <property type="entry name" value="Prot_kinase_dom"/>
</dbReference>
<keyword evidence="7" id="KW-1133">Transmembrane helix</keyword>
<keyword evidence="2 9" id="KW-0808">Transferase</keyword>
<keyword evidence="3 6" id="KW-0547">Nucleotide-binding</keyword>
<organism evidence="9 10">
    <name type="scientific">Clostridium neuense</name>
    <dbReference type="NCBI Taxonomy" id="1728934"/>
    <lineage>
        <taxon>Bacteria</taxon>
        <taxon>Bacillati</taxon>
        <taxon>Bacillota</taxon>
        <taxon>Clostridia</taxon>
        <taxon>Eubacteriales</taxon>
        <taxon>Clostridiaceae</taxon>
        <taxon>Clostridium</taxon>
    </lineage>
</organism>
<dbReference type="RefSeq" id="WP_406786737.1">
    <property type="nucleotide sequence ID" value="NZ_JBJIAA010000004.1"/>
</dbReference>